<protein>
    <recommendedName>
        <fullName evidence="5">C2H2 type master regulator of conidiophore development brlA</fullName>
    </recommendedName>
</protein>
<evidence type="ECO:0000313" key="9">
    <source>
        <dbReference type="EMBL" id="KAK3303030.1"/>
    </source>
</evidence>
<feature type="compositionally biased region" description="Acidic residues" evidence="7">
    <location>
        <begin position="97"/>
        <end position="106"/>
    </location>
</feature>
<feature type="compositionally biased region" description="Low complexity" evidence="7">
    <location>
        <begin position="85"/>
        <end position="95"/>
    </location>
</feature>
<evidence type="ECO:0000313" key="10">
    <source>
        <dbReference type="Proteomes" id="UP001273166"/>
    </source>
</evidence>
<dbReference type="GO" id="GO:0000978">
    <property type="term" value="F:RNA polymerase II cis-regulatory region sequence-specific DNA binding"/>
    <property type="evidence" value="ECO:0007669"/>
    <property type="project" value="TreeGrafter"/>
</dbReference>
<evidence type="ECO:0000256" key="3">
    <source>
        <dbReference type="ARBA" id="ARBA00022771"/>
    </source>
</evidence>
<dbReference type="AlphaFoldDB" id="A0AAJ0GNL0"/>
<evidence type="ECO:0000256" key="1">
    <source>
        <dbReference type="ARBA" id="ARBA00022723"/>
    </source>
</evidence>
<dbReference type="PANTHER" id="PTHR14003">
    <property type="entry name" value="TRANSCRIPTIONAL REPRESSOR PROTEIN YY"/>
    <property type="match status" value="1"/>
</dbReference>
<dbReference type="SUPFAM" id="SSF57667">
    <property type="entry name" value="beta-beta-alpha zinc fingers"/>
    <property type="match status" value="1"/>
</dbReference>
<keyword evidence="4" id="KW-0862">Zinc</keyword>
<proteinExistence type="predicted"/>
<feature type="compositionally biased region" description="Polar residues" evidence="7">
    <location>
        <begin position="45"/>
        <end position="58"/>
    </location>
</feature>
<dbReference type="RefSeq" id="XP_062718810.1">
    <property type="nucleotide sequence ID" value="XM_062870514.1"/>
</dbReference>
<dbReference type="Pfam" id="PF00096">
    <property type="entry name" value="zf-C2H2"/>
    <property type="match status" value="1"/>
</dbReference>
<feature type="region of interest" description="Disordered" evidence="7">
    <location>
        <begin position="174"/>
        <end position="273"/>
    </location>
</feature>
<accession>A0AAJ0GNL0</accession>
<dbReference type="GO" id="GO:0000785">
    <property type="term" value="C:chromatin"/>
    <property type="evidence" value="ECO:0007669"/>
    <property type="project" value="TreeGrafter"/>
</dbReference>
<evidence type="ECO:0000256" key="2">
    <source>
        <dbReference type="ARBA" id="ARBA00022737"/>
    </source>
</evidence>
<dbReference type="Proteomes" id="UP001273166">
    <property type="component" value="Unassembled WGS sequence"/>
</dbReference>
<feature type="region of interest" description="Disordered" evidence="7">
    <location>
        <begin position="1"/>
        <end position="131"/>
    </location>
</feature>
<feature type="region of interest" description="Disordered" evidence="7">
    <location>
        <begin position="607"/>
        <end position="631"/>
    </location>
</feature>
<feature type="domain" description="C2H2-type" evidence="8">
    <location>
        <begin position="124"/>
        <end position="154"/>
    </location>
</feature>
<evidence type="ECO:0000256" key="6">
    <source>
        <dbReference type="PROSITE-ProRule" id="PRU00042"/>
    </source>
</evidence>
<keyword evidence="2" id="KW-0677">Repeat</keyword>
<feature type="region of interest" description="Disordered" evidence="7">
    <location>
        <begin position="285"/>
        <end position="396"/>
    </location>
</feature>
<dbReference type="GO" id="GO:0005667">
    <property type="term" value="C:transcription regulator complex"/>
    <property type="evidence" value="ECO:0007669"/>
    <property type="project" value="TreeGrafter"/>
</dbReference>
<dbReference type="GO" id="GO:0000981">
    <property type="term" value="F:DNA-binding transcription factor activity, RNA polymerase II-specific"/>
    <property type="evidence" value="ECO:0007669"/>
    <property type="project" value="TreeGrafter"/>
</dbReference>
<name>A0AAJ0GNL0_9PEZI</name>
<sequence length="631" mass="69101">MAPAFRPVNIPREDSATEATSSSPPRTPRPTTAPAQSTRPLEDATTPTRDSFATSALASQRPLPVSGPPDSVQIPELRPPRTTVDSRQAGQSGDSQDGGDDMSDDEGSAKVGGTKNRKKNPSRFPCKGYPPCTLSFTRSEHLARHIRKHTGERPFACGCGKRFSRYDNLRQHSATVHHREDIPPESLAATGARFQRQHRTDRIRPTSSRSRASPGDSIRSGGRGHAKSFSMSSMSSIASASSLGSTYPVDEARPRPPPLVMADERPRYPGGEPYYNLEGQYYLPPSPSDFSTPTSATFSHGQSSPHWGPAYSGPSHARSNSMYAGSRTPGRRLSVPSGANPFQSPHGVTFGGPLPGPSGLNASSAGDEAWRRRTWHPDTDGGYYGPPSRPPSQTVRLPGIETFDRIVRENETAPSMNSVLQFTDSDHWDRREDPIRPAINNTPPRDSAWAWANEANQALLAQAEQARVGFEPETHTAPRGALPLLSRPAYLPLEPRPLPRHQHTLSAPLASTTRPPSHFGWHNGRSTFTPPEDTNHYPQRRNVIDRILHPNMGSFQGFPAREQQAAMHQQPEPGRARMERIPERPPNPGANREFLRGLDALVAVATNEASQQQQRFRGEPGQQYEEGVGTN</sequence>
<comment type="caution">
    <text evidence="9">The sequence shown here is derived from an EMBL/GenBank/DDBJ whole genome shotgun (WGS) entry which is preliminary data.</text>
</comment>
<feature type="compositionally biased region" description="Low complexity" evidence="7">
    <location>
        <begin position="17"/>
        <end position="39"/>
    </location>
</feature>
<evidence type="ECO:0000256" key="4">
    <source>
        <dbReference type="ARBA" id="ARBA00022833"/>
    </source>
</evidence>
<dbReference type="GO" id="GO:0008270">
    <property type="term" value="F:zinc ion binding"/>
    <property type="evidence" value="ECO:0007669"/>
    <property type="project" value="UniProtKB-KW"/>
</dbReference>
<evidence type="ECO:0000259" key="8">
    <source>
        <dbReference type="PROSITE" id="PS50157"/>
    </source>
</evidence>
<gene>
    <name evidence="9" type="ORF">B0T15DRAFT_559694</name>
</gene>
<dbReference type="FunFam" id="3.30.160.60:FF:002343">
    <property type="entry name" value="Zinc finger protein 33A"/>
    <property type="match status" value="1"/>
</dbReference>
<reference evidence="9" key="2">
    <citation type="submission" date="2023-06" db="EMBL/GenBank/DDBJ databases">
        <authorList>
            <consortium name="Lawrence Berkeley National Laboratory"/>
            <person name="Mondo S.J."/>
            <person name="Hensen N."/>
            <person name="Bonometti L."/>
            <person name="Westerberg I."/>
            <person name="Brannstrom I.O."/>
            <person name="Guillou S."/>
            <person name="Cros-Aarteil S."/>
            <person name="Calhoun S."/>
            <person name="Haridas S."/>
            <person name="Kuo A."/>
            <person name="Pangilinan J."/>
            <person name="Riley R."/>
            <person name="Labutti K."/>
            <person name="Andreopoulos B."/>
            <person name="Lipzen A."/>
            <person name="Chen C."/>
            <person name="Yanf M."/>
            <person name="Daum C."/>
            <person name="Ng V."/>
            <person name="Clum A."/>
            <person name="Steindorff A."/>
            <person name="Ohm R."/>
            <person name="Martin F."/>
            <person name="Silar P."/>
            <person name="Natvig D."/>
            <person name="Lalanne C."/>
            <person name="Gautier V."/>
            <person name="Ament-Velasquez S.L."/>
            <person name="Kruys A."/>
            <person name="Hutchinson M.I."/>
            <person name="Powell A.J."/>
            <person name="Barry K."/>
            <person name="Miller A.N."/>
            <person name="Grigoriev I.V."/>
            <person name="Debuchy R."/>
            <person name="Gladieux P."/>
            <person name="Thoren M.H."/>
            <person name="Johannesson H."/>
        </authorList>
    </citation>
    <scope>NUCLEOTIDE SEQUENCE</scope>
    <source>
        <strain evidence="9">CBS 333.67</strain>
    </source>
</reference>
<dbReference type="PROSITE" id="PS50157">
    <property type="entry name" value="ZINC_FINGER_C2H2_2"/>
    <property type="match status" value="2"/>
</dbReference>
<evidence type="ECO:0000256" key="5">
    <source>
        <dbReference type="ARBA" id="ARBA00044085"/>
    </source>
</evidence>
<evidence type="ECO:0000256" key="7">
    <source>
        <dbReference type="SAM" id="MobiDB-lite"/>
    </source>
</evidence>
<keyword evidence="10" id="KW-1185">Reference proteome</keyword>
<organism evidence="9 10">
    <name type="scientific">Chaetomium strumarium</name>
    <dbReference type="NCBI Taxonomy" id="1170767"/>
    <lineage>
        <taxon>Eukaryota</taxon>
        <taxon>Fungi</taxon>
        <taxon>Dikarya</taxon>
        <taxon>Ascomycota</taxon>
        <taxon>Pezizomycotina</taxon>
        <taxon>Sordariomycetes</taxon>
        <taxon>Sordariomycetidae</taxon>
        <taxon>Sordariales</taxon>
        <taxon>Chaetomiaceae</taxon>
        <taxon>Chaetomium</taxon>
    </lineage>
</organism>
<dbReference type="InterPro" id="IPR013087">
    <property type="entry name" value="Znf_C2H2_type"/>
</dbReference>
<dbReference type="GeneID" id="87889343"/>
<dbReference type="InterPro" id="IPR036236">
    <property type="entry name" value="Znf_C2H2_sf"/>
</dbReference>
<dbReference type="EMBL" id="JAUDZG010000006">
    <property type="protein sequence ID" value="KAK3303030.1"/>
    <property type="molecule type" value="Genomic_DNA"/>
</dbReference>
<reference evidence="9" key="1">
    <citation type="journal article" date="2023" name="Mol. Phylogenet. Evol.">
        <title>Genome-scale phylogeny and comparative genomics of the fungal order Sordariales.</title>
        <authorList>
            <person name="Hensen N."/>
            <person name="Bonometti L."/>
            <person name="Westerberg I."/>
            <person name="Brannstrom I.O."/>
            <person name="Guillou S."/>
            <person name="Cros-Aarteil S."/>
            <person name="Calhoun S."/>
            <person name="Haridas S."/>
            <person name="Kuo A."/>
            <person name="Mondo S."/>
            <person name="Pangilinan J."/>
            <person name="Riley R."/>
            <person name="LaButti K."/>
            <person name="Andreopoulos B."/>
            <person name="Lipzen A."/>
            <person name="Chen C."/>
            <person name="Yan M."/>
            <person name="Daum C."/>
            <person name="Ng V."/>
            <person name="Clum A."/>
            <person name="Steindorff A."/>
            <person name="Ohm R.A."/>
            <person name="Martin F."/>
            <person name="Silar P."/>
            <person name="Natvig D.O."/>
            <person name="Lalanne C."/>
            <person name="Gautier V."/>
            <person name="Ament-Velasquez S.L."/>
            <person name="Kruys A."/>
            <person name="Hutchinson M.I."/>
            <person name="Powell A.J."/>
            <person name="Barry K."/>
            <person name="Miller A.N."/>
            <person name="Grigoriev I.V."/>
            <person name="Debuchy R."/>
            <person name="Gladieux P."/>
            <person name="Hiltunen Thoren M."/>
            <person name="Johannesson H."/>
        </authorList>
    </citation>
    <scope>NUCLEOTIDE SEQUENCE</scope>
    <source>
        <strain evidence="9">CBS 333.67</strain>
    </source>
</reference>
<keyword evidence="1" id="KW-0479">Metal-binding</keyword>
<keyword evidence="3 6" id="KW-0863">Zinc-finger</keyword>
<dbReference type="Gene3D" id="3.30.160.60">
    <property type="entry name" value="Classic Zinc Finger"/>
    <property type="match status" value="2"/>
</dbReference>
<feature type="domain" description="C2H2-type" evidence="8">
    <location>
        <begin position="155"/>
        <end position="182"/>
    </location>
</feature>
<feature type="compositionally biased region" description="Low complexity" evidence="7">
    <location>
        <begin position="288"/>
        <end position="299"/>
    </location>
</feature>
<feature type="compositionally biased region" description="Basic and acidic residues" evidence="7">
    <location>
        <begin position="368"/>
        <end position="379"/>
    </location>
</feature>
<dbReference type="PANTHER" id="PTHR14003:SF19">
    <property type="entry name" value="YY2 TRANSCRIPTION FACTOR"/>
    <property type="match status" value="1"/>
</dbReference>
<feature type="region of interest" description="Disordered" evidence="7">
    <location>
        <begin position="513"/>
        <end position="537"/>
    </location>
</feature>
<feature type="compositionally biased region" description="Low complexity" evidence="7">
    <location>
        <begin position="228"/>
        <end position="242"/>
    </location>
</feature>